<accession>A0A227KPG0</accession>
<dbReference type="EMBL" id="NHMP01000003">
    <property type="protein sequence ID" value="OXE49868.1"/>
    <property type="molecule type" value="Genomic_DNA"/>
</dbReference>
<evidence type="ECO:0000256" key="3">
    <source>
        <dbReference type="ARBA" id="ARBA00022694"/>
    </source>
</evidence>
<dbReference type="PANTHER" id="PTHR11079">
    <property type="entry name" value="CYTOSINE DEAMINASE FAMILY MEMBER"/>
    <property type="match status" value="1"/>
</dbReference>
<feature type="binding site" evidence="8">
    <location>
        <position position="47"/>
    </location>
    <ligand>
        <name>Zn(2+)</name>
        <dbReference type="ChEBI" id="CHEBI:29105"/>
        <note>catalytic</note>
    </ligand>
</feature>
<evidence type="ECO:0000259" key="9">
    <source>
        <dbReference type="PROSITE" id="PS51747"/>
    </source>
</evidence>
<evidence type="ECO:0000256" key="7">
    <source>
        <dbReference type="ARBA" id="ARBA00048045"/>
    </source>
</evidence>
<evidence type="ECO:0000256" key="4">
    <source>
        <dbReference type="ARBA" id="ARBA00022723"/>
    </source>
</evidence>
<dbReference type="InterPro" id="IPR016193">
    <property type="entry name" value="Cytidine_deaminase-like"/>
</dbReference>
<dbReference type="InterPro" id="IPR002125">
    <property type="entry name" value="CMP_dCMP_dom"/>
</dbReference>
<dbReference type="AlphaFoldDB" id="A0A227KPG0"/>
<dbReference type="GO" id="GO:0002100">
    <property type="term" value="P:tRNA wobble adenosine to inosine editing"/>
    <property type="evidence" value="ECO:0007669"/>
    <property type="project" value="UniProtKB-UniRule"/>
</dbReference>
<keyword evidence="4 8" id="KW-0479">Metal-binding</keyword>
<evidence type="ECO:0000256" key="2">
    <source>
        <dbReference type="ARBA" id="ARBA00011738"/>
    </source>
</evidence>
<keyword evidence="5 8" id="KW-0378">Hydrolase</keyword>
<dbReference type="NCBIfam" id="NF008113">
    <property type="entry name" value="PRK10860.1"/>
    <property type="match status" value="1"/>
</dbReference>
<evidence type="ECO:0000256" key="5">
    <source>
        <dbReference type="ARBA" id="ARBA00022801"/>
    </source>
</evidence>
<name>A0A227KPG0_9BURK</name>
<dbReference type="CDD" id="cd01285">
    <property type="entry name" value="nucleoside_deaminase"/>
    <property type="match status" value="1"/>
</dbReference>
<comment type="catalytic activity">
    <reaction evidence="7 8">
        <text>adenosine(34) in tRNA + H2O + H(+) = inosine(34) in tRNA + NH4(+)</text>
        <dbReference type="Rhea" id="RHEA:43168"/>
        <dbReference type="Rhea" id="RHEA-COMP:10373"/>
        <dbReference type="Rhea" id="RHEA-COMP:10374"/>
        <dbReference type="ChEBI" id="CHEBI:15377"/>
        <dbReference type="ChEBI" id="CHEBI:15378"/>
        <dbReference type="ChEBI" id="CHEBI:28938"/>
        <dbReference type="ChEBI" id="CHEBI:74411"/>
        <dbReference type="ChEBI" id="CHEBI:82852"/>
        <dbReference type="EC" id="3.5.4.33"/>
    </reaction>
</comment>
<dbReference type="Proteomes" id="UP000214610">
    <property type="component" value="Unassembled WGS sequence"/>
</dbReference>
<protein>
    <recommendedName>
        <fullName evidence="8">tRNA-specific adenosine deaminase</fullName>
        <ecNumber evidence="8">3.5.4.33</ecNumber>
    </recommendedName>
</protein>
<dbReference type="PROSITE" id="PS51747">
    <property type="entry name" value="CYT_DCMP_DEAMINASES_2"/>
    <property type="match status" value="1"/>
</dbReference>
<dbReference type="Gene3D" id="3.40.140.10">
    <property type="entry name" value="Cytidine Deaminase, domain 2"/>
    <property type="match status" value="1"/>
</dbReference>
<dbReference type="InterPro" id="IPR028883">
    <property type="entry name" value="tRNA_aden_deaminase"/>
</dbReference>
<dbReference type="SUPFAM" id="SSF53927">
    <property type="entry name" value="Cytidine deaminase-like"/>
    <property type="match status" value="1"/>
</dbReference>
<keyword evidence="3 8" id="KW-0819">tRNA processing</keyword>
<proteinExistence type="inferred from homology"/>
<comment type="function">
    <text evidence="8">Catalyzes the deamination of adenosine to inosine at the wobble position 34 of tRNA(Arg2).</text>
</comment>
<evidence type="ECO:0000256" key="8">
    <source>
        <dbReference type="HAMAP-Rule" id="MF_00972"/>
    </source>
</evidence>
<sequence>MKEAMDCARAAEESGEVPVGAVVVDEKGVIIGRGFNKVIGDADPTAHAEIMAIRQAAKVKKNYRLENCTLYVTLEPCPMCAGAIMNSRFSRLVYGASDEKAGVVDNVCKLFSYPTLNHHTKTTSGICSQDCLKLLRDFFEKKRKKESSN</sequence>
<keyword evidence="6 8" id="KW-0862">Zinc</keyword>
<dbReference type="InterPro" id="IPR016192">
    <property type="entry name" value="APOBEC/CMP_deaminase_Zn-bd"/>
</dbReference>
<dbReference type="GO" id="GO:0008270">
    <property type="term" value="F:zinc ion binding"/>
    <property type="evidence" value="ECO:0007669"/>
    <property type="project" value="UniProtKB-UniRule"/>
</dbReference>
<evidence type="ECO:0000313" key="10">
    <source>
        <dbReference type="EMBL" id="OXE49868.1"/>
    </source>
</evidence>
<dbReference type="GO" id="GO:0052717">
    <property type="term" value="F:tRNA-specific adenosine-34 deaminase activity"/>
    <property type="evidence" value="ECO:0007669"/>
    <property type="project" value="UniProtKB-UniRule"/>
</dbReference>
<dbReference type="EC" id="3.5.4.33" evidence="8"/>
<evidence type="ECO:0000256" key="1">
    <source>
        <dbReference type="ARBA" id="ARBA00010669"/>
    </source>
</evidence>
<feature type="binding site" evidence="8">
    <location>
        <position position="77"/>
    </location>
    <ligand>
        <name>Zn(2+)</name>
        <dbReference type="ChEBI" id="CHEBI:29105"/>
        <note>catalytic</note>
    </ligand>
</feature>
<feature type="domain" description="CMP/dCMP-type deaminase" evidence="9">
    <location>
        <begin position="1"/>
        <end position="105"/>
    </location>
</feature>
<dbReference type="PROSITE" id="PS00903">
    <property type="entry name" value="CYT_DCMP_DEAMINASES_1"/>
    <property type="match status" value="1"/>
</dbReference>
<organism evidence="10 11">
    <name type="scientific">Turicimonas muris</name>
    <dbReference type="NCBI Taxonomy" id="1796652"/>
    <lineage>
        <taxon>Bacteria</taxon>
        <taxon>Pseudomonadati</taxon>
        <taxon>Pseudomonadota</taxon>
        <taxon>Betaproteobacteria</taxon>
        <taxon>Burkholderiales</taxon>
        <taxon>Sutterellaceae</taxon>
        <taxon>Turicimonas</taxon>
    </lineage>
</organism>
<dbReference type="FunFam" id="3.40.140.10:FF:000005">
    <property type="entry name" value="tRNA-specific adenosine deaminase"/>
    <property type="match status" value="1"/>
</dbReference>
<evidence type="ECO:0000313" key="11">
    <source>
        <dbReference type="Proteomes" id="UP000214610"/>
    </source>
</evidence>
<comment type="similarity">
    <text evidence="1">Belongs to the cytidine and deoxycytidylate deaminase family. ADAT2 subfamily.</text>
</comment>
<comment type="caution">
    <text evidence="10">The sequence shown here is derived from an EMBL/GenBank/DDBJ whole genome shotgun (WGS) entry which is preliminary data.</text>
</comment>
<feature type="active site" description="Proton donor" evidence="8">
    <location>
        <position position="49"/>
    </location>
</feature>
<dbReference type="PANTHER" id="PTHR11079:SF179">
    <property type="entry name" value="TRNA(ADENINE(34)) DEAMINASE, CHLOROPLASTIC"/>
    <property type="match status" value="1"/>
</dbReference>
<dbReference type="Pfam" id="PF14437">
    <property type="entry name" value="MafB19-deam"/>
    <property type="match status" value="1"/>
</dbReference>
<gene>
    <name evidence="8" type="primary">tadA</name>
    <name evidence="10" type="ORF">ADH67_05635</name>
</gene>
<reference evidence="11" key="1">
    <citation type="submission" date="2017-05" db="EMBL/GenBank/DDBJ databases">
        <title>Improved OligoMM genomes.</title>
        <authorList>
            <person name="Garzetti D."/>
        </authorList>
    </citation>
    <scope>NUCLEOTIDE SEQUENCE [LARGE SCALE GENOMIC DNA]</scope>
    <source>
        <strain evidence="11">YL45</strain>
    </source>
</reference>
<keyword evidence="11" id="KW-1185">Reference proteome</keyword>
<dbReference type="InterPro" id="IPR058535">
    <property type="entry name" value="MafB19-deam"/>
</dbReference>
<comment type="cofactor">
    <cofactor evidence="8">
        <name>Zn(2+)</name>
        <dbReference type="ChEBI" id="CHEBI:29105"/>
    </cofactor>
    <text evidence="8">Binds 1 zinc ion per subunit.</text>
</comment>
<comment type="subunit">
    <text evidence="2 8">Homodimer.</text>
</comment>
<feature type="binding site" evidence="8">
    <location>
        <position position="80"/>
    </location>
    <ligand>
        <name>Zn(2+)</name>
        <dbReference type="ChEBI" id="CHEBI:29105"/>
        <note>catalytic</note>
    </ligand>
</feature>
<evidence type="ECO:0000256" key="6">
    <source>
        <dbReference type="ARBA" id="ARBA00022833"/>
    </source>
</evidence>
<dbReference type="HAMAP" id="MF_00972">
    <property type="entry name" value="tRNA_aden_deaminase"/>
    <property type="match status" value="1"/>
</dbReference>